<reference evidence="5 6" key="1">
    <citation type="submission" date="2019-09" db="EMBL/GenBank/DDBJ databases">
        <title>Complete genome sequencing of four Arcobacter species reveals a diverse suite of mobile elements.</title>
        <authorList>
            <person name="Miller W.G."/>
            <person name="Yee E."/>
            <person name="Bono J.L."/>
        </authorList>
    </citation>
    <scope>NUCLEOTIDE SEQUENCE [LARGE SCALE GENOMIC DNA]</scope>
    <source>
        <strain evidence="5 6">LMG 26638</strain>
    </source>
</reference>
<evidence type="ECO:0000313" key="5">
    <source>
        <dbReference type="EMBL" id="QEP34235.1"/>
    </source>
</evidence>
<dbReference type="InterPro" id="IPR001818">
    <property type="entry name" value="Pept_M10_metallopeptidase"/>
</dbReference>
<keyword evidence="5" id="KW-0482">Metalloprotease</keyword>
<keyword evidence="6" id="KW-1185">Reference proteome</keyword>
<dbReference type="EMBL" id="CP035928">
    <property type="protein sequence ID" value="QEP34235.1"/>
    <property type="molecule type" value="Genomic_DNA"/>
</dbReference>
<evidence type="ECO:0000256" key="2">
    <source>
        <dbReference type="ARBA" id="ARBA00022723"/>
    </source>
</evidence>
<dbReference type="AlphaFoldDB" id="A0A5C2H9S3"/>
<dbReference type="GO" id="GO:0031012">
    <property type="term" value="C:extracellular matrix"/>
    <property type="evidence" value="ECO:0007669"/>
    <property type="project" value="InterPro"/>
</dbReference>
<dbReference type="PRINTS" id="PR00138">
    <property type="entry name" value="MATRIXIN"/>
</dbReference>
<sequence>MKILFITLLFLSSLFAGFEKVRIGEISREYEDKITYSQLREIIDDIEKVFESQLGFNVFDYSNDGKPIHLTYLEPTLAQKRLERKINNFEKKKDKISKLKEFFPSKKFEIDTVQEEYNIQSKILNKKIENLNRYVREVNKIKQYPKKEYDEIKNYIKVKKDDIKKETKLKRKLASKLRKSLNQYNNKIHSFNNLVKQSQILANEIESLQRSLKVVKGRAFGQIQTIEKTYIKDGKKFKETTTQSSMDKIEIYSFENLDQLKAVLAHEIAHLVGIPHINDSNALMNPILQKNQEKDLFLTRDDIRNFNENF</sequence>
<keyword evidence="1 5" id="KW-0645">Protease</keyword>
<reference evidence="6" key="2">
    <citation type="submission" date="2019-09" db="EMBL/GenBank/DDBJ databases">
        <title>Complete genome sequencing of four Arcobacter species reveals a diverse suite of mobile elements.</title>
        <authorList>
            <person name="On S.L.W."/>
            <person name="Miller W.G."/>
            <person name="Biggs P."/>
            <person name="Cornelius A."/>
            <person name="Vandamme P."/>
        </authorList>
    </citation>
    <scope>NUCLEOTIDE SEQUENCE [LARGE SCALE GENOMIC DNA]</scope>
    <source>
        <strain evidence="6">LMG 26638</strain>
    </source>
</reference>
<dbReference type="GO" id="GO:0008270">
    <property type="term" value="F:zinc ion binding"/>
    <property type="evidence" value="ECO:0007669"/>
    <property type="project" value="InterPro"/>
</dbReference>
<dbReference type="OrthoDB" id="5343854at2"/>
<dbReference type="SUPFAM" id="SSF55486">
    <property type="entry name" value="Metalloproteases ('zincins'), catalytic domain"/>
    <property type="match status" value="1"/>
</dbReference>
<organism evidence="5 6">
    <name type="scientific">Malaciobacter pacificus</name>
    <dbReference type="NCBI Taxonomy" id="1080223"/>
    <lineage>
        <taxon>Bacteria</taxon>
        <taxon>Pseudomonadati</taxon>
        <taxon>Campylobacterota</taxon>
        <taxon>Epsilonproteobacteria</taxon>
        <taxon>Campylobacterales</taxon>
        <taxon>Arcobacteraceae</taxon>
        <taxon>Malaciobacter</taxon>
    </lineage>
</organism>
<dbReference type="InterPro" id="IPR021190">
    <property type="entry name" value="Pept_M10A"/>
</dbReference>
<keyword evidence="3" id="KW-0378">Hydrolase</keyword>
<dbReference type="RefSeq" id="WP_130233185.1">
    <property type="nucleotide sequence ID" value="NZ_BMEF01000011.1"/>
</dbReference>
<protein>
    <submittedName>
        <fullName evidence="5">Zinc-dependent metalloprotease</fullName>
    </submittedName>
</protein>
<proteinExistence type="predicted"/>
<evidence type="ECO:0000313" key="6">
    <source>
        <dbReference type="Proteomes" id="UP000322726"/>
    </source>
</evidence>
<evidence type="ECO:0000256" key="1">
    <source>
        <dbReference type="ARBA" id="ARBA00022670"/>
    </source>
</evidence>
<dbReference type="KEGG" id="apai:APAC_1110"/>
<evidence type="ECO:0000256" key="4">
    <source>
        <dbReference type="ARBA" id="ARBA00022833"/>
    </source>
</evidence>
<dbReference type="GO" id="GO:0004222">
    <property type="term" value="F:metalloendopeptidase activity"/>
    <property type="evidence" value="ECO:0007669"/>
    <property type="project" value="InterPro"/>
</dbReference>
<keyword evidence="2" id="KW-0479">Metal-binding</keyword>
<accession>A0A5C2H9S3</accession>
<dbReference type="InterPro" id="IPR024079">
    <property type="entry name" value="MetalloPept_cat_dom_sf"/>
</dbReference>
<gene>
    <name evidence="5" type="ORF">APAC_1110</name>
</gene>
<dbReference type="GO" id="GO:0006508">
    <property type="term" value="P:proteolysis"/>
    <property type="evidence" value="ECO:0007669"/>
    <property type="project" value="UniProtKB-KW"/>
</dbReference>
<dbReference type="Pfam" id="PF00413">
    <property type="entry name" value="Peptidase_M10"/>
    <property type="match status" value="1"/>
</dbReference>
<dbReference type="Proteomes" id="UP000322726">
    <property type="component" value="Chromosome"/>
</dbReference>
<reference evidence="5 6" key="3">
    <citation type="submission" date="2019-09" db="EMBL/GenBank/DDBJ databases">
        <title>Taxonomic note: a critical rebuttal of the proposed division of the genus Arcobacter into six genera, emended descriptions of Arcobacter anaerophilus and the genus Arcobacter, and an assessment of genus-level boundaries for Epsilonproteobacteria using in silico genomic comparator tools.</title>
        <authorList>
            <person name="On S.L.W."/>
            <person name="Miller W.G."/>
            <person name="Biggs P."/>
            <person name="Cornelius A."/>
            <person name="Vandamme P."/>
        </authorList>
    </citation>
    <scope>NUCLEOTIDE SEQUENCE [LARGE SCALE GENOMIC DNA]</scope>
    <source>
        <strain evidence="5 6">LMG 26638</strain>
    </source>
</reference>
<dbReference type="Gene3D" id="3.40.390.10">
    <property type="entry name" value="Collagenase (Catalytic Domain)"/>
    <property type="match status" value="1"/>
</dbReference>
<evidence type="ECO:0000256" key="3">
    <source>
        <dbReference type="ARBA" id="ARBA00022801"/>
    </source>
</evidence>
<name>A0A5C2H9S3_9BACT</name>
<keyword evidence="4" id="KW-0862">Zinc</keyword>